<evidence type="ECO:0000313" key="8">
    <source>
        <dbReference type="Proteomes" id="UP000823638"/>
    </source>
</evidence>
<dbReference type="GO" id="GO:0022857">
    <property type="term" value="F:transmembrane transporter activity"/>
    <property type="evidence" value="ECO:0007669"/>
    <property type="project" value="InterPro"/>
</dbReference>
<dbReference type="AlphaFoldDB" id="A0A9D9HQC1"/>
<comment type="caution">
    <text evidence="7">The sequence shown here is derived from an EMBL/GenBank/DDBJ whole genome shotgun (WGS) entry which is preliminary data.</text>
</comment>
<evidence type="ECO:0000256" key="2">
    <source>
        <dbReference type="ARBA" id="ARBA00022475"/>
    </source>
</evidence>
<reference evidence="7" key="2">
    <citation type="journal article" date="2021" name="PeerJ">
        <title>Extensive microbial diversity within the chicken gut microbiome revealed by metagenomics and culture.</title>
        <authorList>
            <person name="Gilroy R."/>
            <person name="Ravi A."/>
            <person name="Getino M."/>
            <person name="Pursley I."/>
            <person name="Horton D.L."/>
            <person name="Alikhan N.F."/>
            <person name="Baker D."/>
            <person name="Gharbi K."/>
            <person name="Hall N."/>
            <person name="Watson M."/>
            <person name="Adriaenssens E.M."/>
            <person name="Foster-Nyarko E."/>
            <person name="Jarju S."/>
            <person name="Secka A."/>
            <person name="Antonio M."/>
            <person name="Oren A."/>
            <person name="Chaudhuri R.R."/>
            <person name="La Ragione R."/>
            <person name="Hildebrand F."/>
            <person name="Pallen M.J."/>
        </authorList>
    </citation>
    <scope>NUCLEOTIDE SEQUENCE</scope>
    <source>
        <strain evidence="7">10532</strain>
    </source>
</reference>
<feature type="transmembrane region" description="Helical" evidence="6">
    <location>
        <begin position="6"/>
        <end position="26"/>
    </location>
</feature>
<evidence type="ECO:0000256" key="5">
    <source>
        <dbReference type="ARBA" id="ARBA00023136"/>
    </source>
</evidence>
<feature type="transmembrane region" description="Helical" evidence="6">
    <location>
        <begin position="272"/>
        <end position="289"/>
    </location>
</feature>
<dbReference type="Proteomes" id="UP000823638">
    <property type="component" value="Unassembled WGS sequence"/>
</dbReference>
<dbReference type="PANTHER" id="PTHR32196">
    <property type="entry name" value="ABC TRANSPORTER PERMEASE PROTEIN YPHD-RELATED-RELATED"/>
    <property type="match status" value="1"/>
</dbReference>
<evidence type="ECO:0000256" key="4">
    <source>
        <dbReference type="ARBA" id="ARBA00022989"/>
    </source>
</evidence>
<dbReference type="PANTHER" id="PTHR32196:SF69">
    <property type="entry name" value="BRANCHED-CHAIN AMINO ACID TRANSPORT SYSTEM, PERMEASE PROTEIN"/>
    <property type="match status" value="1"/>
</dbReference>
<reference evidence="7" key="1">
    <citation type="submission" date="2020-10" db="EMBL/GenBank/DDBJ databases">
        <authorList>
            <person name="Gilroy R."/>
        </authorList>
    </citation>
    <scope>NUCLEOTIDE SEQUENCE</scope>
    <source>
        <strain evidence="7">10532</strain>
    </source>
</reference>
<sequence length="311" mass="33330">MIESILSEGLIYSIMVLGVFITFRLLNFADMTVDGSFPLGACILAACLVNGINPATGLFLAFGGGVVSGLVTALIHTKLKIPGLLAGILTMTMLGSINLRIMGNRSNISYLKTDTLFTDITKTISGPLPEEWTLVVFLFISVLIIKTVLDIFFHTDFGLTLGAQGSNEQMIISQGMNPEIIKATGIALANGLSAFSGAYASMYLGYADTGMGTGVVVSGLASLMLGEFVIRSNKISFLTLRVIIGSIIYRGIMYFGRIYGHYINLTANDLKLITGILIILCLVVSGYGDKFINKIRNLKTETLKKGKGVNP</sequence>
<feature type="transmembrane region" description="Helical" evidence="6">
    <location>
        <begin position="33"/>
        <end position="52"/>
    </location>
</feature>
<accession>A0A9D9HQC1</accession>
<feature type="transmembrane region" description="Helical" evidence="6">
    <location>
        <begin position="210"/>
        <end position="230"/>
    </location>
</feature>
<dbReference type="Pfam" id="PF02653">
    <property type="entry name" value="BPD_transp_2"/>
    <property type="match status" value="1"/>
</dbReference>
<dbReference type="InterPro" id="IPR001851">
    <property type="entry name" value="ABC_transp_permease"/>
</dbReference>
<gene>
    <name evidence="7" type="ORF">IAA81_06755</name>
</gene>
<feature type="transmembrane region" description="Helical" evidence="6">
    <location>
        <begin position="83"/>
        <end position="102"/>
    </location>
</feature>
<keyword evidence="3 6" id="KW-0812">Transmembrane</keyword>
<keyword evidence="2" id="KW-1003">Cell membrane</keyword>
<keyword evidence="5 6" id="KW-0472">Membrane</keyword>
<dbReference type="CDD" id="cd06574">
    <property type="entry name" value="TM_PBP1_branched-chain-AA_like"/>
    <property type="match status" value="1"/>
</dbReference>
<keyword evidence="4 6" id="KW-1133">Transmembrane helix</keyword>
<dbReference type="GO" id="GO:0005886">
    <property type="term" value="C:plasma membrane"/>
    <property type="evidence" value="ECO:0007669"/>
    <property type="project" value="UniProtKB-SubCell"/>
</dbReference>
<protein>
    <submittedName>
        <fullName evidence="7">ABC transporter permease</fullName>
    </submittedName>
</protein>
<feature type="transmembrane region" description="Helical" evidence="6">
    <location>
        <begin position="242"/>
        <end position="260"/>
    </location>
</feature>
<feature type="transmembrane region" description="Helical" evidence="6">
    <location>
        <begin position="132"/>
        <end position="153"/>
    </location>
</feature>
<organism evidence="7 8">
    <name type="scientific">Candidatus Gallitreponema excrementavium</name>
    <dbReference type="NCBI Taxonomy" id="2840840"/>
    <lineage>
        <taxon>Bacteria</taxon>
        <taxon>Pseudomonadati</taxon>
        <taxon>Spirochaetota</taxon>
        <taxon>Spirochaetia</taxon>
        <taxon>Spirochaetales</taxon>
        <taxon>Candidatus Gallitreponema</taxon>
    </lineage>
</organism>
<evidence type="ECO:0000256" key="6">
    <source>
        <dbReference type="SAM" id="Phobius"/>
    </source>
</evidence>
<evidence type="ECO:0000313" key="7">
    <source>
        <dbReference type="EMBL" id="MBO8457913.1"/>
    </source>
</evidence>
<comment type="subcellular location">
    <subcellularLocation>
        <location evidence="1">Cell membrane</location>
        <topology evidence="1">Multi-pass membrane protein</topology>
    </subcellularLocation>
</comment>
<evidence type="ECO:0000256" key="1">
    <source>
        <dbReference type="ARBA" id="ARBA00004651"/>
    </source>
</evidence>
<dbReference type="EMBL" id="JADIMM010000080">
    <property type="protein sequence ID" value="MBO8457913.1"/>
    <property type="molecule type" value="Genomic_DNA"/>
</dbReference>
<name>A0A9D9HQC1_9SPIR</name>
<evidence type="ECO:0000256" key="3">
    <source>
        <dbReference type="ARBA" id="ARBA00022692"/>
    </source>
</evidence>
<proteinExistence type="predicted"/>